<proteinExistence type="predicted"/>
<comment type="caution">
    <text evidence="2">The sequence shown here is derived from an EMBL/GenBank/DDBJ whole genome shotgun (WGS) entry which is preliminary data.</text>
</comment>
<feature type="signal peptide" evidence="1">
    <location>
        <begin position="1"/>
        <end position="25"/>
    </location>
</feature>
<evidence type="ECO:0000313" key="2">
    <source>
        <dbReference type="EMBL" id="NYE72059.1"/>
    </source>
</evidence>
<dbReference type="AlphaFoldDB" id="A0A7Y9L9R6"/>
<evidence type="ECO:0000313" key="3">
    <source>
        <dbReference type="Proteomes" id="UP000569914"/>
    </source>
</evidence>
<dbReference type="EMBL" id="JACCBU010000001">
    <property type="protein sequence ID" value="NYE72059.1"/>
    <property type="molecule type" value="Genomic_DNA"/>
</dbReference>
<dbReference type="RefSeq" id="WP_179752630.1">
    <property type="nucleotide sequence ID" value="NZ_JACCBU010000001.1"/>
</dbReference>
<dbReference type="Proteomes" id="UP000569914">
    <property type="component" value="Unassembled WGS sequence"/>
</dbReference>
<evidence type="ECO:0000256" key="1">
    <source>
        <dbReference type="SAM" id="SignalP"/>
    </source>
</evidence>
<organism evidence="2 3">
    <name type="scientific">Microlunatus parietis</name>
    <dbReference type="NCBI Taxonomy" id="682979"/>
    <lineage>
        <taxon>Bacteria</taxon>
        <taxon>Bacillati</taxon>
        <taxon>Actinomycetota</taxon>
        <taxon>Actinomycetes</taxon>
        <taxon>Propionibacteriales</taxon>
        <taxon>Propionibacteriaceae</taxon>
        <taxon>Microlunatus</taxon>
    </lineage>
</organism>
<keyword evidence="1" id="KW-0732">Signal</keyword>
<gene>
    <name evidence="2" type="ORF">BKA15_003388</name>
</gene>
<protein>
    <submittedName>
        <fullName evidence="2">Uncharacterized protein</fullName>
    </submittedName>
</protein>
<keyword evidence="3" id="KW-1185">Reference proteome</keyword>
<name>A0A7Y9L9R6_9ACTN</name>
<accession>A0A7Y9L9R6</accession>
<sequence length="414" mass="44175">MRKLLITAVAAALVASLLGAPTAVAEERPHEQLKQRVLQPRARTLAADEGTGNGIYRVHVERERGLAPGTFTVLTGPDNPAGEGLNVLFGDGVPGTSYMIVRQSTDDGEITDWVQGQLITHATERSLDEYYWYTETLDSGYVSYWSSIWFGTISQRVEVVGKTQADTRVEVTTTVDPERADELQVQYIWDVATGADDGPALQQLTATSQFSPYAPVINNEKLLTDTTRIAVVDNEDNVAGPSPALATAVTATGGVESMQYVCWPDAIYAEFGAYEVWDQYDISTPDSECVNTDGDNDSAVIMTFETGSEVSASLAMTPGTPYPTAIDARPVLLRLLPAFRATLTDRAEGEPLAGRKINFLVGSTVRCSAVTNAAGVASCGTLTDALAAVLALGYTARYPGNAIWASSSDKGGIA</sequence>
<feature type="chain" id="PRO_5030855886" evidence="1">
    <location>
        <begin position="26"/>
        <end position="414"/>
    </location>
</feature>
<reference evidence="2 3" key="1">
    <citation type="submission" date="2020-07" db="EMBL/GenBank/DDBJ databases">
        <title>Sequencing the genomes of 1000 actinobacteria strains.</title>
        <authorList>
            <person name="Klenk H.-P."/>
        </authorList>
    </citation>
    <scope>NUCLEOTIDE SEQUENCE [LARGE SCALE GENOMIC DNA]</scope>
    <source>
        <strain evidence="2 3">DSM 22083</strain>
    </source>
</reference>